<dbReference type="EMBL" id="MN740302">
    <property type="protein sequence ID" value="QHT99111.1"/>
    <property type="molecule type" value="Genomic_DNA"/>
</dbReference>
<dbReference type="AlphaFoldDB" id="A0A6C0J0G0"/>
<protein>
    <submittedName>
        <fullName evidence="1">Uncharacterized protein</fullName>
    </submittedName>
</protein>
<name>A0A6C0J0G0_9ZZZZ</name>
<organism evidence="1">
    <name type="scientific">viral metagenome</name>
    <dbReference type="NCBI Taxonomy" id="1070528"/>
    <lineage>
        <taxon>unclassified sequences</taxon>
        <taxon>metagenomes</taxon>
        <taxon>organismal metagenomes</taxon>
    </lineage>
</organism>
<reference evidence="1" key="1">
    <citation type="journal article" date="2020" name="Nature">
        <title>Giant virus diversity and host interactions through global metagenomics.</title>
        <authorList>
            <person name="Schulz F."/>
            <person name="Roux S."/>
            <person name="Paez-Espino D."/>
            <person name="Jungbluth S."/>
            <person name="Walsh D.A."/>
            <person name="Denef V.J."/>
            <person name="McMahon K.D."/>
            <person name="Konstantinidis K.T."/>
            <person name="Eloe-Fadrosh E.A."/>
            <person name="Kyrpides N.C."/>
            <person name="Woyke T."/>
        </authorList>
    </citation>
    <scope>NUCLEOTIDE SEQUENCE</scope>
    <source>
        <strain evidence="1">GVMAG-M-3300025695-21</strain>
    </source>
</reference>
<evidence type="ECO:0000313" key="1">
    <source>
        <dbReference type="EMBL" id="QHT99111.1"/>
    </source>
</evidence>
<sequence length="39" mass="4614">MIIYIIIYMQKKMIILSHFSNNGSEIIGNLYKELLNKLI</sequence>
<accession>A0A6C0J0G0</accession>
<proteinExistence type="predicted"/>